<proteinExistence type="predicted"/>
<dbReference type="EMBL" id="CP058207">
    <property type="protein sequence ID" value="QLP26995.1"/>
    <property type="molecule type" value="Genomic_DNA"/>
</dbReference>
<sequence length="147" mass="16702">MKKYVASSVLIFAILNLTGCAQRSEIINNLDKHSLNREASEFINESDDGFYTCTNERDESFSFTIKGRYLAHIKRVGTGIDDSALNGYQYWGMLKEGNENVGVYGIMDSIFPPALKMLYLEKDKNGRFKAFETTTSQIPHLANFYQC</sequence>
<dbReference type="AlphaFoldDB" id="A0A7L5X7X8"/>
<name>A0A7L5X7X8_9ESCH</name>
<evidence type="ECO:0000313" key="1">
    <source>
        <dbReference type="EMBL" id="QLP26995.1"/>
    </source>
</evidence>
<dbReference type="Proteomes" id="UP000510862">
    <property type="component" value="Chromosome"/>
</dbReference>
<accession>A0A7L5X7X8</accession>
<dbReference type="RefSeq" id="WP_000761006.1">
    <property type="nucleotide sequence ID" value="NZ_CP058207.1"/>
</dbReference>
<organism evidence="1 2">
    <name type="scientific">Escherichia marmotae</name>
    <dbReference type="NCBI Taxonomy" id="1499973"/>
    <lineage>
        <taxon>Bacteria</taxon>
        <taxon>Pseudomonadati</taxon>
        <taxon>Pseudomonadota</taxon>
        <taxon>Gammaproteobacteria</taxon>
        <taxon>Enterobacterales</taxon>
        <taxon>Enterobacteriaceae</taxon>
        <taxon>Escherichia</taxon>
    </lineage>
</organism>
<gene>
    <name evidence="1" type="ORF">HV018_10095</name>
</gene>
<protein>
    <submittedName>
        <fullName evidence="1">Uncharacterized protein</fullName>
    </submittedName>
</protein>
<reference evidence="1 2" key="1">
    <citation type="submission" date="2020-06" db="EMBL/GenBank/DDBJ databases">
        <title>REHAB project genomes.</title>
        <authorList>
            <person name="Shaw L.P."/>
        </authorList>
    </citation>
    <scope>NUCLEOTIDE SEQUENCE [LARGE SCALE GENOMIC DNA]</scope>
    <source>
        <strain evidence="1 2">RHB42-C09</strain>
    </source>
</reference>
<evidence type="ECO:0000313" key="2">
    <source>
        <dbReference type="Proteomes" id="UP000510862"/>
    </source>
</evidence>